<evidence type="ECO:0000259" key="2">
    <source>
        <dbReference type="PROSITE" id="PS50943"/>
    </source>
</evidence>
<dbReference type="CDD" id="cd00093">
    <property type="entry name" value="HTH_XRE"/>
    <property type="match status" value="1"/>
</dbReference>
<name>A0A1K2INU4_9FLAO</name>
<dbReference type="PANTHER" id="PTHR46558:SF11">
    <property type="entry name" value="HTH-TYPE TRANSCRIPTIONAL REGULATOR XRE"/>
    <property type="match status" value="1"/>
</dbReference>
<evidence type="ECO:0000313" key="3">
    <source>
        <dbReference type="EMBL" id="SFZ93363.1"/>
    </source>
</evidence>
<dbReference type="SUPFAM" id="SSF47413">
    <property type="entry name" value="lambda repressor-like DNA-binding domains"/>
    <property type="match status" value="1"/>
</dbReference>
<gene>
    <name evidence="3" type="ORF">SAMN05216324_10543</name>
</gene>
<dbReference type="SMART" id="SM00530">
    <property type="entry name" value="HTH_XRE"/>
    <property type="match status" value="1"/>
</dbReference>
<dbReference type="PROSITE" id="PS50943">
    <property type="entry name" value="HTH_CROC1"/>
    <property type="match status" value="1"/>
</dbReference>
<dbReference type="Gene3D" id="1.10.260.40">
    <property type="entry name" value="lambda repressor-like DNA-binding domains"/>
    <property type="match status" value="1"/>
</dbReference>
<evidence type="ECO:0000313" key="4">
    <source>
        <dbReference type="Proteomes" id="UP000182034"/>
    </source>
</evidence>
<dbReference type="EMBL" id="FPKW01000005">
    <property type="protein sequence ID" value="SFZ93363.1"/>
    <property type="molecule type" value="Genomic_DNA"/>
</dbReference>
<dbReference type="STRING" id="1612149.SAMN05216324_10543"/>
<keyword evidence="1 3" id="KW-0238">DNA-binding</keyword>
<dbReference type="OrthoDB" id="1122522at2"/>
<protein>
    <submittedName>
        <fullName evidence="3">DNA-binding transcriptional regulator, XRE-family HTH domain</fullName>
    </submittedName>
</protein>
<dbReference type="InterPro" id="IPR001387">
    <property type="entry name" value="Cro/C1-type_HTH"/>
</dbReference>
<reference evidence="4" key="1">
    <citation type="submission" date="2016-10" db="EMBL/GenBank/DDBJ databases">
        <authorList>
            <person name="Varghese N."/>
            <person name="Submissions S."/>
        </authorList>
    </citation>
    <scope>NUCLEOTIDE SEQUENCE [LARGE SCALE GENOMIC DNA]</scope>
    <source>
        <strain evidence="4">SUR2</strain>
    </source>
</reference>
<keyword evidence="4" id="KW-1185">Reference proteome</keyword>
<feature type="domain" description="HTH cro/C1-type" evidence="2">
    <location>
        <begin position="11"/>
        <end position="65"/>
    </location>
</feature>
<dbReference type="InterPro" id="IPR010982">
    <property type="entry name" value="Lambda_DNA-bd_dom_sf"/>
</dbReference>
<sequence>METIEKILEKIKEVRKERGFSHENMAHELGISQAAYTNLEKNESKLTVERLISISDILKKPTYEFFDGTPQNIYNQQNTDNVIGHQENNYKEDKDTVAMLMSSFQERIKAQQEEIEFLRKRFNP</sequence>
<dbReference type="AlphaFoldDB" id="A0A1K2INU4"/>
<dbReference type="Pfam" id="PF01381">
    <property type="entry name" value="HTH_3"/>
    <property type="match status" value="1"/>
</dbReference>
<dbReference type="PANTHER" id="PTHR46558">
    <property type="entry name" value="TRACRIPTIONAL REGULATORY PROTEIN-RELATED-RELATED"/>
    <property type="match status" value="1"/>
</dbReference>
<proteinExistence type="predicted"/>
<organism evidence="3 4">
    <name type="scientific">Chryseobacterium limigenitum</name>
    <dbReference type="NCBI Taxonomy" id="1612149"/>
    <lineage>
        <taxon>Bacteria</taxon>
        <taxon>Pseudomonadati</taxon>
        <taxon>Bacteroidota</taxon>
        <taxon>Flavobacteriia</taxon>
        <taxon>Flavobacteriales</taxon>
        <taxon>Weeksellaceae</taxon>
        <taxon>Chryseobacterium group</taxon>
        <taxon>Chryseobacterium</taxon>
    </lineage>
</organism>
<evidence type="ECO:0000256" key="1">
    <source>
        <dbReference type="ARBA" id="ARBA00023125"/>
    </source>
</evidence>
<accession>A0A1K2INU4</accession>
<dbReference type="Proteomes" id="UP000182034">
    <property type="component" value="Unassembled WGS sequence"/>
</dbReference>
<dbReference type="RefSeq" id="WP_072409003.1">
    <property type="nucleotide sequence ID" value="NZ_FPKW01000005.1"/>
</dbReference>
<dbReference type="GO" id="GO:0003677">
    <property type="term" value="F:DNA binding"/>
    <property type="evidence" value="ECO:0007669"/>
    <property type="project" value="UniProtKB-KW"/>
</dbReference>